<organism evidence="2 3">
    <name type="scientific">Caenorhabditis elegans</name>
    <dbReference type="NCBI Taxonomy" id="6239"/>
    <lineage>
        <taxon>Eukaryota</taxon>
        <taxon>Metazoa</taxon>
        <taxon>Ecdysozoa</taxon>
        <taxon>Nematoda</taxon>
        <taxon>Chromadorea</taxon>
        <taxon>Rhabditida</taxon>
        <taxon>Rhabditina</taxon>
        <taxon>Rhabditomorpha</taxon>
        <taxon>Rhabditoidea</taxon>
        <taxon>Rhabditidae</taxon>
        <taxon>Peloderinae</taxon>
        <taxon>Caenorhabditis</taxon>
    </lineage>
</organism>
<sequence length="299" mass="33362">MSNDISLGVDIFILTLELICSSINGCILFFFISKQGLRNNKHIKLLIFLSVGDFLLAICEIPYISYMVINWRETIIDYDPLYIMVTAQPLPLQLKISATVTVGIALSRNIALFFPAFYRRMDQELHSNAVIAAALIFAIFDDFLYWYTTTIEHHINCGTIGCFVSDQFRYYWGISNMVLGFIAVFLSITIFWKLNLVSKDRDSIQQASCKYAKANRISTGILVSSLLFLTIPSIGVGIVELSGFSIFKLVGPFYSACLLVSGCCNGIIFITGNWDSIHPKPTTSSILVTRIAPIDSGHS</sequence>
<dbReference type="RefSeq" id="NP_503331.2">
    <property type="nucleotide sequence ID" value="NM_070930.2"/>
</dbReference>
<dbReference type="Gene3D" id="1.20.1070.10">
    <property type="entry name" value="Rhodopsin 7-helix transmembrane proteins"/>
    <property type="match status" value="1"/>
</dbReference>
<dbReference type="PaxDb" id="6239-R13D11.3"/>
<evidence type="ECO:0000313" key="2">
    <source>
        <dbReference type="EMBL" id="CCD71090.1"/>
    </source>
</evidence>
<keyword evidence="3" id="KW-1185">Reference proteome</keyword>
<feature type="transmembrane region" description="Helical" evidence="1">
    <location>
        <begin position="12"/>
        <end position="33"/>
    </location>
</feature>
<dbReference type="eggNOG" id="ENOG502TH2F">
    <property type="taxonomic scope" value="Eukaryota"/>
</dbReference>
<feature type="transmembrane region" description="Helical" evidence="1">
    <location>
        <begin position="129"/>
        <end position="148"/>
    </location>
</feature>
<dbReference type="SMR" id="F0IWT0"/>
<dbReference type="Pfam" id="PF10316">
    <property type="entry name" value="7TM_GPCR_Srbc"/>
    <property type="match status" value="1"/>
</dbReference>
<dbReference type="HOGENOM" id="CLU_075642_0_0_1"/>
<feature type="transmembrane region" description="Helical" evidence="1">
    <location>
        <begin position="253"/>
        <end position="274"/>
    </location>
</feature>
<name>F0IWT0_CAEEL</name>
<keyword evidence="1" id="KW-1133">Transmembrane helix</keyword>
<dbReference type="PANTHER" id="PTHR46955:SF3">
    <property type="entry name" value="G_PROTEIN_RECEP_F1_2 DOMAIN-CONTAINING PROTEIN"/>
    <property type="match status" value="1"/>
</dbReference>
<dbReference type="GeneID" id="187862"/>
<dbReference type="InterPro" id="IPR052322">
    <property type="entry name" value="Mito_rRNA_Mtase_NSUN4"/>
</dbReference>
<evidence type="ECO:0000256" key="1">
    <source>
        <dbReference type="SAM" id="Phobius"/>
    </source>
</evidence>
<evidence type="ECO:0000313" key="3">
    <source>
        <dbReference type="Proteomes" id="UP000001940"/>
    </source>
</evidence>
<dbReference type="Proteomes" id="UP000001940">
    <property type="component" value="Chromosome V"/>
</dbReference>
<dbReference type="STRING" id="6239.R13D11.3.1"/>
<proteinExistence type="predicted"/>
<dbReference type="Bgee" id="WBGene00020057">
    <property type="expression patterns" value="Expressed in embryo and 1 other cell type or tissue"/>
</dbReference>
<dbReference type="KEGG" id="cel:CELE_R13D11.3"/>
<dbReference type="FunCoup" id="F0IWT0">
    <property type="interactions" value="29"/>
</dbReference>
<dbReference type="AlphaFoldDB" id="F0IWT0"/>
<dbReference type="CTD" id="187862"/>
<protein>
    <submittedName>
        <fullName evidence="2">G_PROTEIN_RECEP_F1_2 domain-containing protein</fullName>
    </submittedName>
</protein>
<dbReference type="WormBase" id="R13D11.3">
    <property type="protein sequence ID" value="CE45840"/>
    <property type="gene ID" value="WBGene00020057"/>
</dbReference>
<dbReference type="OrthoDB" id="5794962at2759"/>
<feature type="transmembrane region" description="Helical" evidence="1">
    <location>
        <begin position="96"/>
        <end position="117"/>
    </location>
</feature>
<dbReference type="InParanoid" id="F0IWT0"/>
<feature type="transmembrane region" description="Helical" evidence="1">
    <location>
        <begin position="45"/>
        <end position="69"/>
    </location>
</feature>
<keyword evidence="1" id="KW-0472">Membrane</keyword>
<dbReference type="SUPFAM" id="SSF81321">
    <property type="entry name" value="Family A G protein-coupled receptor-like"/>
    <property type="match status" value="1"/>
</dbReference>
<dbReference type="InterPro" id="IPR019420">
    <property type="entry name" value="7TM_GPCR_serpentine_rcpt_Srbc"/>
</dbReference>
<gene>
    <name evidence="2" type="ORF">CELE_R13D11.3</name>
    <name evidence="2 4" type="ORF">R13D11.3</name>
</gene>
<dbReference type="AGR" id="WB:WBGene00020057"/>
<dbReference type="EMBL" id="BX284605">
    <property type="protein sequence ID" value="CCD71090.1"/>
    <property type="molecule type" value="Genomic_DNA"/>
</dbReference>
<reference evidence="2 3" key="1">
    <citation type="journal article" date="1998" name="Science">
        <title>Genome sequence of the nematode C. elegans: a platform for investigating biology.</title>
        <authorList>
            <consortium name="The C. elegans sequencing consortium"/>
            <person name="Sulson J.E."/>
            <person name="Waterston R."/>
        </authorList>
    </citation>
    <scope>NUCLEOTIDE SEQUENCE [LARGE SCALE GENOMIC DNA]</scope>
    <source>
        <strain evidence="2 3">Bristol N2</strain>
    </source>
</reference>
<feature type="transmembrane region" description="Helical" evidence="1">
    <location>
        <begin position="220"/>
        <end position="247"/>
    </location>
</feature>
<accession>F0IWT0</accession>
<keyword evidence="1" id="KW-0812">Transmembrane</keyword>
<evidence type="ECO:0000313" key="4">
    <source>
        <dbReference type="WormBase" id="R13D11.3"/>
    </source>
</evidence>
<dbReference type="PANTHER" id="PTHR46955">
    <property type="entry name" value="PROTEIN CBG01349-RELATED"/>
    <property type="match status" value="1"/>
</dbReference>
<feature type="transmembrane region" description="Helical" evidence="1">
    <location>
        <begin position="168"/>
        <end position="192"/>
    </location>
</feature>
<dbReference type="PhylomeDB" id="F0IWT0"/>